<feature type="transmembrane region" description="Helical" evidence="1">
    <location>
        <begin position="6"/>
        <end position="27"/>
    </location>
</feature>
<gene>
    <name evidence="2" type="ORF">JFT45_17440</name>
</gene>
<keyword evidence="1" id="KW-0472">Membrane</keyword>
<comment type="caution">
    <text evidence="2">The sequence shown here is derived from an EMBL/GenBank/DDBJ whole genome shotgun (WGS) entry which is preliminary data.</text>
</comment>
<dbReference type="EMBL" id="JAEKCZ010000016">
    <property type="protein sequence ID" value="MBJ2258293.1"/>
    <property type="molecule type" value="Genomic_DNA"/>
</dbReference>
<protein>
    <submittedName>
        <fullName evidence="2">Uncharacterized protein</fullName>
    </submittedName>
</protein>
<dbReference type="Proteomes" id="UP000658390">
    <property type="component" value="Unassembled WGS sequence"/>
</dbReference>
<feature type="transmembrane region" description="Helical" evidence="1">
    <location>
        <begin position="93"/>
        <end position="113"/>
    </location>
</feature>
<organism evidence="2 3">
    <name type="scientific">Pseudomonas psychrophila</name>
    <dbReference type="NCBI Taxonomy" id="122355"/>
    <lineage>
        <taxon>Bacteria</taxon>
        <taxon>Pseudomonadati</taxon>
        <taxon>Pseudomonadota</taxon>
        <taxon>Gammaproteobacteria</taxon>
        <taxon>Pseudomonadales</taxon>
        <taxon>Pseudomonadaceae</taxon>
        <taxon>Pseudomonas</taxon>
    </lineage>
</organism>
<keyword evidence="1" id="KW-1133">Transmembrane helix</keyword>
<evidence type="ECO:0000313" key="2">
    <source>
        <dbReference type="EMBL" id="MBJ2258293.1"/>
    </source>
</evidence>
<keyword evidence="1" id="KW-0812">Transmembrane</keyword>
<name>A0A8I1FT64_9PSED</name>
<proteinExistence type="predicted"/>
<feature type="transmembrane region" description="Helical" evidence="1">
    <location>
        <begin position="53"/>
        <end position="73"/>
    </location>
</feature>
<dbReference type="AlphaFoldDB" id="A0A8I1FT64"/>
<reference evidence="2" key="1">
    <citation type="submission" date="2020-12" db="EMBL/GenBank/DDBJ databases">
        <title>Antibiotic resistance and phylogeny of Pseudomonas spp. isolated over three decades from chicken meat in the Norwegian food chain.</title>
        <authorList>
            <person name="Moen B."/>
        </authorList>
    </citation>
    <scope>NUCLEOTIDE SEQUENCE</scope>
    <source>
        <strain evidence="2">MF6762</strain>
    </source>
</reference>
<sequence length="344" mass="38602">MLNVFYMLLTVVVPLSLVVLGVVLSFGQGHDIKSKARSAITLDTEHGLIKQGLLWLAIGCPLSLGVAFGLWAWSGYGLSLNAEGYKKFIEISILPLALMSISLPLAGLVSRFYSTQQAAKQISITMFKNNVDAYFSHRKGMLEYFSSLGEISYFDICKFEYKAHLVLHKRFFKGSPEKGWPSMNEVSFGYIEENIKSAAELLITVLDGSSSNRLNDYLQASLKIYLAAQMLHIKEIIRDMAFKGVYVRWLNSEGGVLTQGVTTLEALASIRFVREYYNNFCDFSGRDRMKLSKDLEGVFLKTDCWLKKGKYIESIHAEEIVSLVESGQAEYGEKHADNIGGREF</sequence>
<evidence type="ECO:0000313" key="3">
    <source>
        <dbReference type="Proteomes" id="UP000658390"/>
    </source>
</evidence>
<accession>A0A8I1FT64</accession>
<evidence type="ECO:0000256" key="1">
    <source>
        <dbReference type="SAM" id="Phobius"/>
    </source>
</evidence>